<dbReference type="EMBL" id="BDEQ01000001">
    <property type="protein sequence ID" value="GAT96235.1"/>
    <property type="molecule type" value="Genomic_DNA"/>
</dbReference>
<proteinExistence type="predicted"/>
<dbReference type="VEuPathDB" id="AmoebaDB:EHI7A_174870"/>
<evidence type="ECO:0000313" key="1">
    <source>
        <dbReference type="EMBL" id="GAT96235.1"/>
    </source>
</evidence>
<dbReference type="VEuPathDB" id="AmoebaDB:EHI5A_234720"/>
<accession>A0A175JRX3</accession>
<organism evidence="1 2">
    <name type="scientific">Entamoeba histolytica</name>
    <dbReference type="NCBI Taxonomy" id="5759"/>
    <lineage>
        <taxon>Eukaryota</taxon>
        <taxon>Amoebozoa</taxon>
        <taxon>Evosea</taxon>
        <taxon>Archamoebae</taxon>
        <taxon>Mastigamoebida</taxon>
        <taxon>Entamoebidae</taxon>
        <taxon>Entamoeba</taxon>
    </lineage>
</organism>
<dbReference type="AlphaFoldDB" id="A0A175JRX3"/>
<name>A0A175JRX3_ENTHI</name>
<protein>
    <submittedName>
        <fullName evidence="1">Uncharacterized protein</fullName>
    </submittedName>
</protein>
<sequence>MIHSKTKNQSIKVTVIHSHIGGKSFWKDLNKNWKKYGETKIKLSVKFIKKEITLKELQKQNPDIIVCSDTAGSPSSFSASEVIALETFLKNSGCKHLLGTYALFQHLEQRTNGYDNRKICHLFGINPSMKFGTINLEQSISYCPINPGKSILWNNIELPYVSDGYCHSQVPFSLSWFNDEGKFIGGKDVTVLARNEQGTAVIVYYSTKTYSAVYISTMPEFNTLQTKVDSQFIYNCFMFLVNTNPTLSLQSLCIHQVKKLHIKLVLSQFPPQLFPSIQERVLKRKKLKKVITKNNSS</sequence>
<gene>
    <name evidence="1" type="ORF">CL6EHI_156440</name>
</gene>
<evidence type="ECO:0000313" key="2">
    <source>
        <dbReference type="Proteomes" id="UP000078387"/>
    </source>
</evidence>
<dbReference type="Proteomes" id="UP000078387">
    <property type="component" value="Unassembled WGS sequence"/>
</dbReference>
<dbReference type="VEuPathDB" id="AmoebaDB:EHI8A_203820"/>
<comment type="caution">
    <text evidence="1">The sequence shown here is derived from an EMBL/GenBank/DDBJ whole genome shotgun (WGS) entry which is preliminary data.</text>
</comment>
<dbReference type="VEuPathDB" id="AmoebaDB:EHI_156440"/>
<dbReference type="VEuPathDB" id="AmoebaDB:KM1_276520"/>
<reference evidence="1 2" key="1">
    <citation type="submission" date="2016-05" db="EMBL/GenBank/DDBJ databases">
        <title>First whole genome sequencing of Entamoeba histolytica HM1:IMSS-clone-6.</title>
        <authorList>
            <person name="Mukherjee Avik.K."/>
            <person name="Izumyama S."/>
            <person name="Nakada-Tsukui K."/>
            <person name="Nozaki T."/>
        </authorList>
    </citation>
    <scope>NUCLEOTIDE SEQUENCE [LARGE SCALE GENOMIC DNA]</scope>
    <source>
        <strain evidence="1 2">HM1:IMSS clone 6</strain>
    </source>
</reference>